<comment type="caution">
    <text evidence="1">The sequence shown here is derived from an EMBL/GenBank/DDBJ whole genome shotgun (WGS) entry which is preliminary data.</text>
</comment>
<reference evidence="1 2" key="1">
    <citation type="submission" date="2021-06" db="EMBL/GenBank/DDBJ databases">
        <title>Caerostris extrusa draft genome.</title>
        <authorList>
            <person name="Kono N."/>
            <person name="Arakawa K."/>
        </authorList>
    </citation>
    <scope>NUCLEOTIDE SEQUENCE [LARGE SCALE GENOMIC DNA]</scope>
</reference>
<evidence type="ECO:0000313" key="2">
    <source>
        <dbReference type="Proteomes" id="UP001054945"/>
    </source>
</evidence>
<sequence>MDSSNIIEIIEVSLAFCVIHPCFIYQKGTRRRHDRKCKIVSVAYYSALISKTKTEFSVLLYNGNRQILATVLMPNGRKISVNIPHSNLITSI</sequence>
<name>A0AAV4Q4T9_CAEEX</name>
<dbReference type="Proteomes" id="UP001054945">
    <property type="component" value="Unassembled WGS sequence"/>
</dbReference>
<protein>
    <submittedName>
        <fullName evidence="1">Uncharacterized protein</fullName>
    </submittedName>
</protein>
<gene>
    <name evidence="1" type="ORF">CEXT_340931</name>
</gene>
<evidence type="ECO:0000313" key="1">
    <source>
        <dbReference type="EMBL" id="GIY04973.1"/>
    </source>
</evidence>
<accession>A0AAV4Q4T9</accession>
<dbReference type="EMBL" id="BPLR01005781">
    <property type="protein sequence ID" value="GIY04973.1"/>
    <property type="molecule type" value="Genomic_DNA"/>
</dbReference>
<proteinExistence type="predicted"/>
<organism evidence="1 2">
    <name type="scientific">Caerostris extrusa</name>
    <name type="common">Bark spider</name>
    <name type="synonym">Caerostris bankana</name>
    <dbReference type="NCBI Taxonomy" id="172846"/>
    <lineage>
        <taxon>Eukaryota</taxon>
        <taxon>Metazoa</taxon>
        <taxon>Ecdysozoa</taxon>
        <taxon>Arthropoda</taxon>
        <taxon>Chelicerata</taxon>
        <taxon>Arachnida</taxon>
        <taxon>Araneae</taxon>
        <taxon>Araneomorphae</taxon>
        <taxon>Entelegynae</taxon>
        <taxon>Araneoidea</taxon>
        <taxon>Araneidae</taxon>
        <taxon>Caerostris</taxon>
    </lineage>
</organism>
<keyword evidence="2" id="KW-1185">Reference proteome</keyword>
<dbReference type="AlphaFoldDB" id="A0AAV4Q4T9"/>